<evidence type="ECO:0000256" key="1">
    <source>
        <dbReference type="SAM" id="MobiDB-lite"/>
    </source>
</evidence>
<reference evidence="2 3" key="1">
    <citation type="submission" date="2015-11" db="EMBL/GenBank/DDBJ databases">
        <title>Genome sequences of Lysobacter enzymogenes strain C3 and Lysobacter antibioticus ATCC 29479.</title>
        <authorList>
            <person name="Kobayashi D.Y."/>
        </authorList>
    </citation>
    <scope>NUCLEOTIDE SEQUENCE [LARGE SCALE GENOMIC DNA]</scope>
    <source>
        <strain evidence="2 3">C3</strain>
    </source>
</reference>
<dbReference type="EMBL" id="CP013140">
    <property type="protein sequence ID" value="ALN60021.1"/>
    <property type="molecule type" value="Genomic_DNA"/>
</dbReference>
<evidence type="ECO:0000313" key="2">
    <source>
        <dbReference type="EMBL" id="ALN60021.1"/>
    </source>
</evidence>
<dbReference type="Proteomes" id="UP000061569">
    <property type="component" value="Chromosome"/>
</dbReference>
<protein>
    <submittedName>
        <fullName evidence="2">Uncharacterized protein</fullName>
    </submittedName>
</protein>
<name>A0A0S2DNF0_LYSEN</name>
<sequence length="289" mass="33575">MRSDMYKVIVERPRTGAGWTKPGRQPREPDDRRACEGMRPRGRSRKWLNENLRPLQRWLERQAGRRWDAVYSELCKGVDRRNTVQQHIHEHLRDFVAVDVLEIGGRLCVARDWGGVVALADSRCDLYVDPRNGCLMRNEEAAADRARRRREHLLEVRARQAGWREGVRRLDDTAQLHRVDGIWYRVELAPVPPPRPSKRKPGACVPVPAFDALLRDKVGSCAGKRCGLYGRCDVYARSKRQLSQAELIAYRLRNGDGPDPFDPRWTATRRERTRKCRGPLYFGEQHKEH</sequence>
<dbReference type="STRING" id="69.GLE_4680"/>
<organism evidence="2 3">
    <name type="scientific">Lysobacter enzymogenes</name>
    <dbReference type="NCBI Taxonomy" id="69"/>
    <lineage>
        <taxon>Bacteria</taxon>
        <taxon>Pseudomonadati</taxon>
        <taxon>Pseudomonadota</taxon>
        <taxon>Gammaproteobacteria</taxon>
        <taxon>Lysobacterales</taxon>
        <taxon>Lysobacteraceae</taxon>
        <taxon>Lysobacter</taxon>
    </lineage>
</organism>
<evidence type="ECO:0000313" key="3">
    <source>
        <dbReference type="Proteomes" id="UP000061569"/>
    </source>
</evidence>
<dbReference type="KEGG" id="lez:GLE_4680"/>
<gene>
    <name evidence="2" type="ORF">GLE_4680</name>
</gene>
<proteinExistence type="predicted"/>
<accession>A0A0S2DNF0</accession>
<feature type="region of interest" description="Disordered" evidence="1">
    <location>
        <begin position="12"/>
        <end position="39"/>
    </location>
</feature>
<dbReference type="PATRIC" id="fig|69.6.peg.4616"/>
<dbReference type="AlphaFoldDB" id="A0A0S2DNF0"/>
<feature type="compositionally biased region" description="Basic and acidic residues" evidence="1">
    <location>
        <begin position="25"/>
        <end position="39"/>
    </location>
</feature>